<protein>
    <submittedName>
        <fullName evidence="1">Uncharacterized protein</fullName>
    </submittedName>
</protein>
<evidence type="ECO:0000313" key="2">
    <source>
        <dbReference type="Proteomes" id="UP000800036"/>
    </source>
</evidence>
<gene>
    <name evidence="1" type="ORF">BU23DRAFT_253570</name>
</gene>
<dbReference type="Proteomes" id="UP000800036">
    <property type="component" value="Unassembled WGS sequence"/>
</dbReference>
<name>A0A6A5VLU0_9PLEO</name>
<accession>A0A6A5VLU0</accession>
<dbReference type="EMBL" id="ML976661">
    <property type="protein sequence ID" value="KAF1978231.1"/>
    <property type="molecule type" value="Genomic_DNA"/>
</dbReference>
<sequence length="179" mass="19272">MHGKLTSGLRGTVSEQTRQETMVQRCRSSELDQPAESVSHMLALASRRLGSTVPCPGPITSPPNHTRYSHARGTFSSKPSPLPSTFSRVITFPHGWLARHANGGGVCHAVAVRSAGGMRPGGTCSRNASTGSAMCSGGCGTALEFSSRRMRNLGLRWGCEIRELCSVRRNFLTTWDGWV</sequence>
<organism evidence="1 2">
    <name type="scientific">Bimuria novae-zelandiae CBS 107.79</name>
    <dbReference type="NCBI Taxonomy" id="1447943"/>
    <lineage>
        <taxon>Eukaryota</taxon>
        <taxon>Fungi</taxon>
        <taxon>Dikarya</taxon>
        <taxon>Ascomycota</taxon>
        <taxon>Pezizomycotina</taxon>
        <taxon>Dothideomycetes</taxon>
        <taxon>Pleosporomycetidae</taxon>
        <taxon>Pleosporales</taxon>
        <taxon>Massarineae</taxon>
        <taxon>Didymosphaeriaceae</taxon>
        <taxon>Bimuria</taxon>
    </lineage>
</organism>
<proteinExistence type="predicted"/>
<keyword evidence="2" id="KW-1185">Reference proteome</keyword>
<dbReference type="AlphaFoldDB" id="A0A6A5VLU0"/>
<reference evidence="1" key="1">
    <citation type="journal article" date="2020" name="Stud. Mycol.">
        <title>101 Dothideomycetes genomes: a test case for predicting lifestyles and emergence of pathogens.</title>
        <authorList>
            <person name="Haridas S."/>
            <person name="Albert R."/>
            <person name="Binder M."/>
            <person name="Bloem J."/>
            <person name="Labutti K."/>
            <person name="Salamov A."/>
            <person name="Andreopoulos B."/>
            <person name="Baker S."/>
            <person name="Barry K."/>
            <person name="Bills G."/>
            <person name="Bluhm B."/>
            <person name="Cannon C."/>
            <person name="Castanera R."/>
            <person name="Culley D."/>
            <person name="Daum C."/>
            <person name="Ezra D."/>
            <person name="Gonzalez J."/>
            <person name="Henrissat B."/>
            <person name="Kuo A."/>
            <person name="Liang C."/>
            <person name="Lipzen A."/>
            <person name="Lutzoni F."/>
            <person name="Magnuson J."/>
            <person name="Mondo S."/>
            <person name="Nolan M."/>
            <person name="Ohm R."/>
            <person name="Pangilinan J."/>
            <person name="Park H.-J."/>
            <person name="Ramirez L."/>
            <person name="Alfaro M."/>
            <person name="Sun H."/>
            <person name="Tritt A."/>
            <person name="Yoshinaga Y."/>
            <person name="Zwiers L.-H."/>
            <person name="Turgeon B."/>
            <person name="Goodwin S."/>
            <person name="Spatafora J."/>
            <person name="Crous P."/>
            <person name="Grigoriev I."/>
        </authorList>
    </citation>
    <scope>NUCLEOTIDE SEQUENCE</scope>
    <source>
        <strain evidence="1">CBS 107.79</strain>
    </source>
</reference>
<evidence type="ECO:0000313" key="1">
    <source>
        <dbReference type="EMBL" id="KAF1978231.1"/>
    </source>
</evidence>